<dbReference type="InterPro" id="IPR013762">
    <property type="entry name" value="Integrase-like_cat_sf"/>
</dbReference>
<evidence type="ECO:0000313" key="5">
    <source>
        <dbReference type="Proteomes" id="UP000254507"/>
    </source>
</evidence>
<dbReference type="InterPro" id="IPR050808">
    <property type="entry name" value="Phage_Integrase"/>
</dbReference>
<dbReference type="RefSeq" id="WP_236757370.1">
    <property type="nucleotide sequence ID" value="NZ_NLFK01000005.1"/>
</dbReference>
<evidence type="ECO:0000313" key="4">
    <source>
        <dbReference type="EMBL" id="SUU36606.1"/>
    </source>
</evidence>
<keyword evidence="2" id="KW-0229">DNA integration</keyword>
<keyword evidence="3" id="KW-0233">DNA recombination</keyword>
<dbReference type="PANTHER" id="PTHR30629">
    <property type="entry name" value="PROPHAGE INTEGRASE"/>
    <property type="match status" value="1"/>
</dbReference>
<proteinExistence type="inferred from homology"/>
<dbReference type="SUPFAM" id="SSF56349">
    <property type="entry name" value="DNA breaking-rejoining enzymes"/>
    <property type="match status" value="1"/>
</dbReference>
<organism evidence="4 5">
    <name type="scientific">Actinobacillus seminis</name>
    <dbReference type="NCBI Taxonomy" id="722"/>
    <lineage>
        <taxon>Bacteria</taxon>
        <taxon>Pseudomonadati</taxon>
        <taxon>Pseudomonadota</taxon>
        <taxon>Gammaproteobacteria</taxon>
        <taxon>Pasteurellales</taxon>
        <taxon>Pasteurellaceae</taxon>
        <taxon>Actinobacillus</taxon>
    </lineage>
</organism>
<dbReference type="AlphaFoldDB" id="A0A380VDI2"/>
<reference evidence="4 5" key="1">
    <citation type="submission" date="2018-06" db="EMBL/GenBank/DDBJ databases">
        <authorList>
            <consortium name="Pathogen Informatics"/>
            <person name="Doyle S."/>
        </authorList>
    </citation>
    <scope>NUCLEOTIDE SEQUENCE [LARGE SCALE GENOMIC DNA]</scope>
    <source>
        <strain evidence="4 5">NCTC10851</strain>
    </source>
</reference>
<dbReference type="GO" id="GO:0015074">
    <property type="term" value="P:DNA integration"/>
    <property type="evidence" value="ECO:0007669"/>
    <property type="project" value="UniProtKB-KW"/>
</dbReference>
<evidence type="ECO:0000256" key="3">
    <source>
        <dbReference type="ARBA" id="ARBA00023172"/>
    </source>
</evidence>
<name>A0A380VDI2_9PAST</name>
<gene>
    <name evidence="4" type="primary">intA_2</name>
    <name evidence="4" type="ORF">NCTC10851_01285</name>
</gene>
<protein>
    <submittedName>
        <fullName evidence="4">Phage integrase family protein</fullName>
    </submittedName>
</protein>
<comment type="similarity">
    <text evidence="1">Belongs to the 'phage' integrase family.</text>
</comment>
<dbReference type="EMBL" id="UFSB01000001">
    <property type="protein sequence ID" value="SUU36606.1"/>
    <property type="molecule type" value="Genomic_DNA"/>
</dbReference>
<evidence type="ECO:0000256" key="1">
    <source>
        <dbReference type="ARBA" id="ARBA00008857"/>
    </source>
</evidence>
<evidence type="ECO:0000256" key="2">
    <source>
        <dbReference type="ARBA" id="ARBA00022908"/>
    </source>
</evidence>
<dbReference type="Proteomes" id="UP000254507">
    <property type="component" value="Unassembled WGS sequence"/>
</dbReference>
<accession>A0A380VDI2</accession>
<dbReference type="GO" id="GO:0003677">
    <property type="term" value="F:DNA binding"/>
    <property type="evidence" value="ECO:0007669"/>
    <property type="project" value="InterPro"/>
</dbReference>
<dbReference type="GO" id="GO:0006310">
    <property type="term" value="P:DNA recombination"/>
    <property type="evidence" value="ECO:0007669"/>
    <property type="project" value="UniProtKB-KW"/>
</dbReference>
<dbReference type="PANTHER" id="PTHR30629:SF6">
    <property type="entry name" value="PROPHAGE INTEGRASE INTA-RELATED"/>
    <property type="match status" value="1"/>
</dbReference>
<dbReference type="InterPro" id="IPR011010">
    <property type="entry name" value="DNA_brk_join_enz"/>
</dbReference>
<sequence length="194" mass="22280">MAVLEPFRIRKNLFGLRKWYLVLKAIAEYAKRFEYWTQNKWKYLSVDLPMPDRNKHHATIHYSELPELLKSLRQPSTTYPVLLSILWGLLNVTRASETVSAKFNNINDDIVKKGNKGDRIHFVPLTTQAKTLLHYAKKISRGDYLFPSPNSQKTHVGSQTPNAVFKTMADGKYKGLMTITVLERCSAVIAMIIV</sequence>
<dbReference type="Gene3D" id="1.10.443.10">
    <property type="entry name" value="Intergrase catalytic core"/>
    <property type="match status" value="1"/>
</dbReference>